<comment type="caution">
    <text evidence="3">The sequence shown here is derived from an EMBL/GenBank/DDBJ whole genome shotgun (WGS) entry which is preliminary data.</text>
</comment>
<feature type="domain" description="NAD-dependent epimerase/dehydratase" evidence="2">
    <location>
        <begin position="37"/>
        <end position="260"/>
    </location>
</feature>
<evidence type="ECO:0000259" key="2">
    <source>
        <dbReference type="Pfam" id="PF01370"/>
    </source>
</evidence>
<dbReference type="InterPro" id="IPR036291">
    <property type="entry name" value="NAD(P)-bd_dom_sf"/>
</dbReference>
<dbReference type="Gene3D" id="3.40.50.720">
    <property type="entry name" value="NAD(P)-binding Rossmann-like Domain"/>
    <property type="match status" value="1"/>
</dbReference>
<dbReference type="EMBL" id="DSRT01000142">
    <property type="protein sequence ID" value="HGW29799.1"/>
    <property type="molecule type" value="Genomic_DNA"/>
</dbReference>
<dbReference type="SUPFAM" id="SSF51735">
    <property type="entry name" value="NAD(P)-binding Rossmann-fold domains"/>
    <property type="match status" value="1"/>
</dbReference>
<dbReference type="AlphaFoldDB" id="A0A7C4XTK9"/>
<name>A0A7C4XTK9_UNCKA</name>
<proteinExistence type="inferred from homology"/>
<dbReference type="PANTHER" id="PTHR43000">
    <property type="entry name" value="DTDP-D-GLUCOSE 4,6-DEHYDRATASE-RELATED"/>
    <property type="match status" value="1"/>
</dbReference>
<evidence type="ECO:0000256" key="1">
    <source>
        <dbReference type="ARBA" id="ARBA00007637"/>
    </source>
</evidence>
<sequence length="330" mass="37235">MWVDPDYFCPTFSHNWYSNTNDSKIGNMSAERRDKLVITGGSGFIGRNLLDTLRNSPYETISVSKETSVGGVENVHEDLTKTDFDFLESLDPRFVVYLATISSPKEAALKKQESYDTNVTAVQRFLEKAKDLRIKKIVLLSSVVLYSGDSDKPYKEDAELAPFRDAYNLSKFFLEGLASYYRQSYGLPITVFRLSNTYGPHQTTERVPLLIPKLFEEALNEGRLQVWNTKPIRDWVFVGDVCKVIIRELAAKGDGIFNLGTGRGRSVREVVEIISSLTGVPYQDLNKPVDPPMRVVCDMAALQEHLGYVPDTSLETGLAKTLEFHKARKK</sequence>
<protein>
    <submittedName>
        <fullName evidence="3">NAD(P)-dependent oxidoreductase</fullName>
    </submittedName>
</protein>
<dbReference type="InterPro" id="IPR001509">
    <property type="entry name" value="Epimerase_deHydtase"/>
</dbReference>
<evidence type="ECO:0000313" key="3">
    <source>
        <dbReference type="EMBL" id="HGW29799.1"/>
    </source>
</evidence>
<reference evidence="3" key="1">
    <citation type="journal article" date="2020" name="mSystems">
        <title>Genome- and Community-Level Interaction Insights into Carbon Utilization and Element Cycling Functions of Hydrothermarchaeota in Hydrothermal Sediment.</title>
        <authorList>
            <person name="Zhou Z."/>
            <person name="Liu Y."/>
            <person name="Xu W."/>
            <person name="Pan J."/>
            <person name="Luo Z.H."/>
            <person name="Li M."/>
        </authorList>
    </citation>
    <scope>NUCLEOTIDE SEQUENCE [LARGE SCALE GENOMIC DNA]</scope>
    <source>
        <strain evidence="3">SpSt-417</strain>
    </source>
</reference>
<gene>
    <name evidence="3" type="ORF">ENR63_02665</name>
</gene>
<accession>A0A7C4XTK9</accession>
<organism evidence="3">
    <name type="scientific">candidate division WWE3 bacterium</name>
    <dbReference type="NCBI Taxonomy" id="2053526"/>
    <lineage>
        <taxon>Bacteria</taxon>
        <taxon>Katanobacteria</taxon>
    </lineage>
</organism>
<dbReference type="Pfam" id="PF01370">
    <property type="entry name" value="Epimerase"/>
    <property type="match status" value="1"/>
</dbReference>
<comment type="similarity">
    <text evidence="1">Belongs to the NAD(P)-dependent epimerase/dehydratase family.</text>
</comment>